<evidence type="ECO:0000313" key="2">
    <source>
        <dbReference type="Proteomes" id="UP001054945"/>
    </source>
</evidence>
<sequence>MYPKRYIESYTILKMASLWRHCLFKIPNICPNFISPIMSASQILNKPRYDNLRIPLLLLWTYFCPAFLTSPYDSLNFGVFYVRNKKIFWNTLLRVVKVLYVTSGPSNRSGFACSPE</sequence>
<dbReference type="Proteomes" id="UP001054945">
    <property type="component" value="Unassembled WGS sequence"/>
</dbReference>
<gene>
    <name evidence="1" type="ORF">CEXT_3031</name>
</gene>
<dbReference type="EMBL" id="BPLR01014751">
    <property type="protein sequence ID" value="GIY71063.1"/>
    <property type="molecule type" value="Genomic_DNA"/>
</dbReference>
<protein>
    <submittedName>
        <fullName evidence="1">Uncharacterized protein</fullName>
    </submittedName>
</protein>
<dbReference type="AlphaFoldDB" id="A0AAV4VLT5"/>
<keyword evidence="2" id="KW-1185">Reference proteome</keyword>
<organism evidence="1 2">
    <name type="scientific">Caerostris extrusa</name>
    <name type="common">Bark spider</name>
    <name type="synonym">Caerostris bankana</name>
    <dbReference type="NCBI Taxonomy" id="172846"/>
    <lineage>
        <taxon>Eukaryota</taxon>
        <taxon>Metazoa</taxon>
        <taxon>Ecdysozoa</taxon>
        <taxon>Arthropoda</taxon>
        <taxon>Chelicerata</taxon>
        <taxon>Arachnida</taxon>
        <taxon>Araneae</taxon>
        <taxon>Araneomorphae</taxon>
        <taxon>Entelegynae</taxon>
        <taxon>Araneoidea</taxon>
        <taxon>Araneidae</taxon>
        <taxon>Caerostris</taxon>
    </lineage>
</organism>
<name>A0AAV4VLT5_CAEEX</name>
<reference evidence="1 2" key="1">
    <citation type="submission" date="2021-06" db="EMBL/GenBank/DDBJ databases">
        <title>Caerostris extrusa draft genome.</title>
        <authorList>
            <person name="Kono N."/>
            <person name="Arakawa K."/>
        </authorList>
    </citation>
    <scope>NUCLEOTIDE SEQUENCE [LARGE SCALE GENOMIC DNA]</scope>
</reference>
<proteinExistence type="predicted"/>
<comment type="caution">
    <text evidence="1">The sequence shown here is derived from an EMBL/GenBank/DDBJ whole genome shotgun (WGS) entry which is preliminary data.</text>
</comment>
<accession>A0AAV4VLT5</accession>
<evidence type="ECO:0000313" key="1">
    <source>
        <dbReference type="EMBL" id="GIY71063.1"/>
    </source>
</evidence>